<dbReference type="Proteomes" id="UP000199603">
    <property type="component" value="Unassembled WGS sequence"/>
</dbReference>
<gene>
    <name evidence="1" type="ORF">SAMN04488509_104205</name>
</gene>
<protein>
    <submittedName>
        <fullName evidence="1">Polymorphic outer membrane protein repeat-containing protein</fullName>
    </submittedName>
</protein>
<dbReference type="NCBIfam" id="NF041518">
    <property type="entry name" value="choice_anch_Q"/>
    <property type="match status" value="1"/>
</dbReference>
<keyword evidence="2" id="KW-1185">Reference proteome</keyword>
<dbReference type="OrthoDB" id="5956938at2"/>
<dbReference type="AlphaFoldDB" id="A0A1G6W9Z8"/>
<dbReference type="PANTHER" id="PTHR11319:SF35">
    <property type="entry name" value="OUTER MEMBRANE PROTEIN PMPC-RELATED"/>
    <property type="match status" value="1"/>
</dbReference>
<sequence length="488" mass="48884">MRTEASHRLPISLALALGLGLAQVVGAATFVVDSAEDSGEGSLRAAITLANAAPGPHVIEIQVPGSAVTLSLLSPLPVISTADLTITAAASPGFRIDGQTFHRIFETGTGNTSLALTDLHLRRGKAARGGCVLAHASAQASLRLERMRFEACTAEGSSGETVGGAVYQPQAATLTVLDSAFTDNLAMGPSAGGGAIATEATSVDLRGSRFERNFALGSSGSVSAGGALALSLPEFGLAFLQGNRFIDNSVDGVQAAIGGAIGGSCPQCVITIEQGYFGGNNARSGGALAILSASAVALPPALNLENLSFERNIASLRGGAIEVGGFSLDARNLSLQRNRAPGGGHLAVTGSLVVDRLSGTVLAATDASAGGSTSSCDLSGALVQGGGLLRGNLFAESASCGALAASGAQPISSSQLGTLDTRDGLMPVLVFGPDSGVIDSLSSCPVKDARDTERPIDGDGDGEAQCDVGAYEHPLPVAIFRNGFESTP</sequence>
<dbReference type="EMBL" id="FNAG01000004">
    <property type="protein sequence ID" value="SDD62624.1"/>
    <property type="molecule type" value="Genomic_DNA"/>
</dbReference>
<dbReference type="PANTHER" id="PTHR11319">
    <property type="entry name" value="G PROTEIN-COUPLED RECEPTOR-RELATED"/>
    <property type="match status" value="1"/>
</dbReference>
<dbReference type="InterPro" id="IPR011050">
    <property type="entry name" value="Pectin_lyase_fold/virulence"/>
</dbReference>
<evidence type="ECO:0000313" key="1">
    <source>
        <dbReference type="EMBL" id="SDD62624.1"/>
    </source>
</evidence>
<organism evidence="1 2">
    <name type="scientific">Aquimonas voraii</name>
    <dbReference type="NCBI Taxonomy" id="265719"/>
    <lineage>
        <taxon>Bacteria</taxon>
        <taxon>Pseudomonadati</taxon>
        <taxon>Pseudomonadota</taxon>
        <taxon>Gammaproteobacteria</taxon>
        <taxon>Lysobacterales</taxon>
        <taxon>Lysobacteraceae</taxon>
        <taxon>Aquimonas</taxon>
    </lineage>
</organism>
<reference evidence="1 2" key="1">
    <citation type="submission" date="2016-10" db="EMBL/GenBank/DDBJ databases">
        <authorList>
            <person name="de Groot N.N."/>
        </authorList>
    </citation>
    <scope>NUCLEOTIDE SEQUENCE [LARGE SCALE GENOMIC DNA]</scope>
    <source>
        <strain evidence="1 2">DSM 16957</strain>
    </source>
</reference>
<dbReference type="RefSeq" id="WP_091241986.1">
    <property type="nucleotide sequence ID" value="NZ_FNAG01000004.1"/>
</dbReference>
<name>A0A1G6W9Z8_9GAMM</name>
<dbReference type="InterPro" id="IPR059226">
    <property type="entry name" value="Choice_anch_Q_dom"/>
</dbReference>
<proteinExistence type="predicted"/>
<evidence type="ECO:0000313" key="2">
    <source>
        <dbReference type="Proteomes" id="UP000199603"/>
    </source>
</evidence>
<dbReference type="STRING" id="265719.SAMN04488509_104205"/>
<accession>A0A1G6W9Z8</accession>
<dbReference type="SUPFAM" id="SSF51126">
    <property type="entry name" value="Pectin lyase-like"/>
    <property type="match status" value="1"/>
</dbReference>